<keyword evidence="20" id="KW-1185">Reference proteome</keyword>
<feature type="domain" description="Metallo-beta-lactamase" evidence="18">
    <location>
        <begin position="70"/>
        <end position="231"/>
    </location>
</feature>
<dbReference type="GO" id="GO:0031123">
    <property type="term" value="P:RNA 3'-end processing"/>
    <property type="evidence" value="ECO:0007669"/>
    <property type="project" value="UniProtKB-ARBA"/>
</dbReference>
<evidence type="ECO:0000256" key="6">
    <source>
        <dbReference type="ARBA" id="ARBA00022964"/>
    </source>
</evidence>
<protein>
    <recommendedName>
        <fullName evidence="14">Persulfide dioxygenase ETHE1, mitochondrial</fullName>
        <ecNumber evidence="13">1.13.11.18</ecNumber>
    </recommendedName>
    <alternativeName>
        <fullName evidence="15">Sulfur dioxygenase ETHE1</fullName>
    </alternativeName>
</protein>
<feature type="region of interest" description="Disordered" evidence="17">
    <location>
        <begin position="315"/>
        <end position="342"/>
    </location>
</feature>
<dbReference type="CDD" id="cd07724">
    <property type="entry name" value="POD-like_MBL-fold"/>
    <property type="match status" value="1"/>
</dbReference>
<evidence type="ECO:0000256" key="2">
    <source>
        <dbReference type="ARBA" id="ARBA00004173"/>
    </source>
</evidence>
<reference evidence="19 20" key="1">
    <citation type="journal article" date="2015" name="Nat. Commun.">
        <title>Lucilia cuprina genome unlocks parasitic fly biology to underpin future interventions.</title>
        <authorList>
            <person name="Anstead C.A."/>
            <person name="Korhonen P.K."/>
            <person name="Young N.D."/>
            <person name="Hall R.S."/>
            <person name="Jex A.R."/>
            <person name="Murali S.C."/>
            <person name="Hughes D.S."/>
            <person name="Lee S.F."/>
            <person name="Perry T."/>
            <person name="Stroehlein A.J."/>
            <person name="Ansell B.R."/>
            <person name="Breugelmans B."/>
            <person name="Hofmann A."/>
            <person name="Qu J."/>
            <person name="Dugan S."/>
            <person name="Lee S.L."/>
            <person name="Chao H."/>
            <person name="Dinh H."/>
            <person name="Han Y."/>
            <person name="Doddapaneni H.V."/>
            <person name="Worley K.C."/>
            <person name="Muzny D.M."/>
            <person name="Ioannidis P."/>
            <person name="Waterhouse R.M."/>
            <person name="Zdobnov E.M."/>
            <person name="James P.J."/>
            <person name="Bagnall N.H."/>
            <person name="Kotze A.C."/>
            <person name="Gibbs R.A."/>
            <person name="Richards S."/>
            <person name="Batterham P."/>
            <person name="Gasser R.B."/>
        </authorList>
    </citation>
    <scope>NUCLEOTIDE SEQUENCE [LARGE SCALE GENOMIC DNA]</scope>
    <source>
        <strain evidence="19 20">LS</strain>
        <tissue evidence="19">Full body</tissue>
    </source>
</reference>
<accession>A0A0L0CND8</accession>
<dbReference type="STRING" id="7375.A0A0L0CND8"/>
<evidence type="ECO:0000256" key="12">
    <source>
        <dbReference type="ARBA" id="ARBA00065219"/>
    </source>
</evidence>
<comment type="cofactor">
    <cofactor evidence="1">
        <name>Fe(2+)</name>
        <dbReference type="ChEBI" id="CHEBI:29033"/>
    </cofactor>
</comment>
<evidence type="ECO:0000256" key="8">
    <source>
        <dbReference type="ARBA" id="ARBA00023002"/>
    </source>
</evidence>
<feature type="compositionally biased region" description="Low complexity" evidence="17">
    <location>
        <begin position="826"/>
        <end position="836"/>
    </location>
</feature>
<dbReference type="PANTHER" id="PTHR43084:SF1">
    <property type="entry name" value="PERSULFIDE DIOXYGENASE ETHE1, MITOCHONDRIAL"/>
    <property type="match status" value="1"/>
</dbReference>
<dbReference type="GO" id="GO:0050313">
    <property type="term" value="F:sulfur dioxygenase activity"/>
    <property type="evidence" value="ECO:0007669"/>
    <property type="project" value="UniProtKB-EC"/>
</dbReference>
<feature type="compositionally biased region" description="Basic and acidic residues" evidence="17">
    <location>
        <begin position="721"/>
        <end position="739"/>
    </location>
</feature>
<dbReference type="AlphaFoldDB" id="A0A0L0CND8"/>
<dbReference type="Proteomes" id="UP000037069">
    <property type="component" value="Unassembled WGS sequence"/>
</dbReference>
<evidence type="ECO:0000256" key="9">
    <source>
        <dbReference type="ARBA" id="ARBA00023004"/>
    </source>
</evidence>
<keyword evidence="5" id="KW-0809">Transit peptide</keyword>
<dbReference type="InterPro" id="IPR036034">
    <property type="entry name" value="PDZ_sf"/>
</dbReference>
<evidence type="ECO:0000256" key="11">
    <source>
        <dbReference type="ARBA" id="ARBA00050990"/>
    </source>
</evidence>
<comment type="subcellular location">
    <subcellularLocation>
        <location evidence="2">Mitochondrion</location>
    </subcellularLocation>
</comment>
<evidence type="ECO:0000256" key="1">
    <source>
        <dbReference type="ARBA" id="ARBA00001954"/>
    </source>
</evidence>
<comment type="similarity">
    <text evidence="3">Belongs to the metallo-beta-lactamase superfamily. Glyoxalase II family.</text>
</comment>
<evidence type="ECO:0000256" key="10">
    <source>
        <dbReference type="ARBA" id="ARBA00023128"/>
    </source>
</evidence>
<gene>
    <name evidence="19" type="ORF">FF38_01783</name>
</gene>
<comment type="subunit">
    <text evidence="12">Homodimer. Monomer. Interacts with TST. May interact with RELA.</text>
</comment>
<dbReference type="Gene3D" id="2.30.42.10">
    <property type="match status" value="1"/>
</dbReference>
<name>A0A0L0CND8_LUCCU</name>
<feature type="region of interest" description="Disordered" evidence="17">
    <location>
        <begin position="654"/>
        <end position="675"/>
    </location>
</feature>
<dbReference type="FunFam" id="3.60.15.10:FF:000013">
    <property type="entry name" value="Persulfide dioxygenase ETHE1, mitochondrial"/>
    <property type="match status" value="1"/>
</dbReference>
<evidence type="ECO:0000256" key="3">
    <source>
        <dbReference type="ARBA" id="ARBA00006759"/>
    </source>
</evidence>
<organism evidence="19 20">
    <name type="scientific">Lucilia cuprina</name>
    <name type="common">Green bottle fly</name>
    <name type="synonym">Australian sheep blowfly</name>
    <dbReference type="NCBI Taxonomy" id="7375"/>
    <lineage>
        <taxon>Eukaryota</taxon>
        <taxon>Metazoa</taxon>
        <taxon>Ecdysozoa</taxon>
        <taxon>Arthropoda</taxon>
        <taxon>Hexapoda</taxon>
        <taxon>Insecta</taxon>
        <taxon>Pterygota</taxon>
        <taxon>Neoptera</taxon>
        <taxon>Endopterygota</taxon>
        <taxon>Diptera</taxon>
        <taxon>Brachycera</taxon>
        <taxon>Muscomorpha</taxon>
        <taxon>Oestroidea</taxon>
        <taxon>Calliphoridae</taxon>
        <taxon>Luciliinae</taxon>
        <taxon>Lucilia</taxon>
    </lineage>
</organism>
<evidence type="ECO:0000256" key="7">
    <source>
        <dbReference type="ARBA" id="ARBA00022990"/>
    </source>
</evidence>
<feature type="region of interest" description="Disordered" evidence="17">
    <location>
        <begin position="581"/>
        <end position="607"/>
    </location>
</feature>
<proteinExistence type="inferred from homology"/>
<dbReference type="GO" id="GO:0046872">
    <property type="term" value="F:metal ion binding"/>
    <property type="evidence" value="ECO:0007669"/>
    <property type="project" value="UniProtKB-KW"/>
</dbReference>
<keyword evidence="16" id="KW-0175">Coiled coil</keyword>
<dbReference type="InterPro" id="IPR001279">
    <property type="entry name" value="Metallo-B-lactamas"/>
</dbReference>
<evidence type="ECO:0000256" key="14">
    <source>
        <dbReference type="ARBA" id="ARBA00067300"/>
    </source>
</evidence>
<evidence type="ECO:0000256" key="16">
    <source>
        <dbReference type="SAM" id="Coils"/>
    </source>
</evidence>
<keyword evidence="8" id="KW-0560">Oxidoreductase</keyword>
<feature type="region of interest" description="Disordered" evidence="17">
    <location>
        <begin position="779"/>
        <end position="851"/>
    </location>
</feature>
<evidence type="ECO:0000313" key="20">
    <source>
        <dbReference type="Proteomes" id="UP000037069"/>
    </source>
</evidence>
<keyword evidence="7" id="KW-0007">Acetylation</keyword>
<dbReference type="OMA" id="MKRVHHN"/>
<sequence length="904" mass="102573">MKLPVLSVFSTLRQSLLQQTTKTLVAKQTPLLVKQQQQQQHRLHHCSNMLPRIAFSNDFFFRQLFDLESWTYSYLLADVNAKEAIIIDPVLEQAKRDAQLIKDLGFTLKYAVNTHMHADHITGSGWLKQLLPGCQSVISVDSGAKADIHIHEGDKVQFGRHAIETLATPGHTNGCLSYVIHEQGCVFTGDALLIRGCGRTDFQEGNPQHLYENIHNKIFTLPDNFRVYPAHDYKGQMESSIWEEKQYNPRLTKSLEEFVDIMNNLNLPYPKKIDASLPANRECGVFDIPKDHLLHDNLSTKALTNIDSNLSTSIPHCATTGRRRKGTSLGGTLSSRSSRNESKELRSALQDRESVIQNLRIQLCLGKLPRPCGPPLNEADKPAAEQKLQKLKTEAENKKIKIRNLKSALEKLDITDNIDVRIRQAELEYALGREELQLLSIVEEARALQARLEKSKVEPQSLFSVLNNGVTLSLHALQATTGRWAAQEIPEASGVFYVEWALEGDGLYKGDRILEINGKLVTCKTKDEFQKLIGNTGKCQMVVLRKKPAAIPQKQLDLEKENNMRLQHRISYLEEQVKELQTSKQDQQQQVQQSQQQQQQQQHHDNHQQLHLANNGHVTSISISSPPSTPPDKPLIYQRGNYITTLVGGKPIELLGDETPDTTDNNKRQNLTKSKSAAHITKTLIRENSNHDINVMISNKSLSASKISINSDSAFMSQQSHKRDKERHRDRERERYDRSLSRAQILARSVEHLNHHNANCDRRRDTPRGTDVQTLRARLPSDMRSVKSLDFDSENENTRLKTRQQNSDTMSEVRTVRPTPPKKPLRLSLQRAQSLQTVELSSNPDSERKRPMKRAHINHNNNNNITLNGDHQTESNSILIENCSAHPPPPPMHTSSLGRHRHNI</sequence>
<dbReference type="Gene3D" id="3.60.15.10">
    <property type="entry name" value="Ribonuclease Z/Hydroxyacylglutathione hydrolase-like"/>
    <property type="match status" value="1"/>
</dbReference>
<evidence type="ECO:0000256" key="4">
    <source>
        <dbReference type="ARBA" id="ARBA00022723"/>
    </source>
</evidence>
<feature type="region of interest" description="Disordered" evidence="17">
    <location>
        <begin position="712"/>
        <end position="739"/>
    </location>
</feature>
<evidence type="ECO:0000256" key="15">
    <source>
        <dbReference type="ARBA" id="ARBA00077964"/>
    </source>
</evidence>
<comment type="catalytic activity">
    <reaction evidence="11">
        <text>S-sulfanylglutathione + O2 + H2O = sulfite + glutathione + 2 H(+)</text>
        <dbReference type="Rhea" id="RHEA:12981"/>
        <dbReference type="ChEBI" id="CHEBI:15377"/>
        <dbReference type="ChEBI" id="CHEBI:15378"/>
        <dbReference type="ChEBI" id="CHEBI:15379"/>
        <dbReference type="ChEBI" id="CHEBI:17359"/>
        <dbReference type="ChEBI" id="CHEBI:57925"/>
        <dbReference type="ChEBI" id="CHEBI:58905"/>
        <dbReference type="EC" id="1.13.11.18"/>
    </reaction>
</comment>
<dbReference type="Pfam" id="PF00753">
    <property type="entry name" value="Lactamase_B"/>
    <property type="match status" value="1"/>
</dbReference>
<dbReference type="GO" id="GO:0005739">
    <property type="term" value="C:mitochondrion"/>
    <property type="evidence" value="ECO:0007669"/>
    <property type="project" value="UniProtKB-SubCell"/>
</dbReference>
<evidence type="ECO:0000313" key="19">
    <source>
        <dbReference type="EMBL" id="KNC33732.1"/>
    </source>
</evidence>
<dbReference type="InterPro" id="IPR036866">
    <property type="entry name" value="RibonucZ/Hydroxyglut_hydro"/>
</dbReference>
<dbReference type="OrthoDB" id="515692at2759"/>
<feature type="compositionally biased region" description="Polar residues" evidence="17">
    <location>
        <begin position="803"/>
        <end position="812"/>
    </location>
</feature>
<dbReference type="PANTHER" id="PTHR43084">
    <property type="entry name" value="PERSULFIDE DIOXYGENASE ETHE1"/>
    <property type="match status" value="1"/>
</dbReference>
<dbReference type="InterPro" id="IPR044528">
    <property type="entry name" value="POD-like_MBL-fold"/>
</dbReference>
<evidence type="ECO:0000259" key="18">
    <source>
        <dbReference type="SMART" id="SM00849"/>
    </source>
</evidence>
<evidence type="ECO:0000256" key="17">
    <source>
        <dbReference type="SAM" id="MobiDB-lite"/>
    </source>
</evidence>
<keyword evidence="9" id="KW-0408">Iron</keyword>
<keyword evidence="6" id="KW-0223">Dioxygenase</keyword>
<keyword evidence="4" id="KW-0479">Metal-binding</keyword>
<dbReference type="GO" id="GO:0070813">
    <property type="term" value="P:hydrogen sulfide metabolic process"/>
    <property type="evidence" value="ECO:0007669"/>
    <property type="project" value="TreeGrafter"/>
</dbReference>
<keyword evidence="10" id="KW-0496">Mitochondrion</keyword>
<evidence type="ECO:0000256" key="13">
    <source>
        <dbReference type="ARBA" id="ARBA00066686"/>
    </source>
</evidence>
<feature type="compositionally biased region" description="Basic and acidic residues" evidence="17">
    <location>
        <begin position="779"/>
        <end position="790"/>
    </location>
</feature>
<feature type="compositionally biased region" description="Low complexity" evidence="17">
    <location>
        <begin position="585"/>
        <end position="601"/>
    </location>
</feature>
<comment type="caution">
    <text evidence="19">The sequence shown here is derived from an EMBL/GenBank/DDBJ whole genome shotgun (WGS) entry which is preliminary data.</text>
</comment>
<evidence type="ECO:0000256" key="5">
    <source>
        <dbReference type="ARBA" id="ARBA00022946"/>
    </source>
</evidence>
<dbReference type="EC" id="1.13.11.18" evidence="13"/>
<feature type="coiled-coil region" evidence="16">
    <location>
        <begin position="381"/>
        <end position="415"/>
    </location>
</feature>
<dbReference type="SMART" id="SM00849">
    <property type="entry name" value="Lactamase_B"/>
    <property type="match status" value="1"/>
</dbReference>
<dbReference type="SUPFAM" id="SSF56281">
    <property type="entry name" value="Metallo-hydrolase/oxidoreductase"/>
    <property type="match status" value="1"/>
</dbReference>
<dbReference type="SUPFAM" id="SSF50156">
    <property type="entry name" value="PDZ domain-like"/>
    <property type="match status" value="1"/>
</dbReference>
<dbReference type="InterPro" id="IPR051682">
    <property type="entry name" value="Mito_Persulfide_Diox"/>
</dbReference>
<dbReference type="GO" id="GO:0006749">
    <property type="term" value="P:glutathione metabolic process"/>
    <property type="evidence" value="ECO:0007669"/>
    <property type="project" value="InterPro"/>
</dbReference>
<dbReference type="EMBL" id="JRES01000160">
    <property type="protein sequence ID" value="KNC33732.1"/>
    <property type="molecule type" value="Genomic_DNA"/>
</dbReference>